<dbReference type="EMBL" id="CP107006">
    <property type="protein sequence ID" value="UYQ92140.1"/>
    <property type="molecule type" value="Genomic_DNA"/>
</dbReference>
<keyword evidence="2" id="KW-1185">Reference proteome</keyword>
<proteinExistence type="predicted"/>
<evidence type="ECO:0000313" key="2">
    <source>
        <dbReference type="Proteomes" id="UP001162741"/>
    </source>
</evidence>
<gene>
    <name evidence="1" type="ORF">MKQ68_18800</name>
</gene>
<dbReference type="RefSeq" id="WP_244844027.1">
    <property type="nucleotide sequence ID" value="NZ_CP107006.1"/>
</dbReference>
<dbReference type="Proteomes" id="UP001162741">
    <property type="component" value="Chromosome"/>
</dbReference>
<reference evidence="1" key="1">
    <citation type="submission" date="2022-10" db="EMBL/GenBank/DDBJ databases">
        <title>Chitinophaga sp. nov., isolated from soil.</title>
        <authorList>
            <person name="Jeon C.O."/>
        </authorList>
    </citation>
    <scope>NUCLEOTIDE SEQUENCE</scope>
    <source>
        <strain evidence="1">R8</strain>
    </source>
</reference>
<organism evidence="1 2">
    <name type="scientific">Chitinophaga horti</name>
    <dbReference type="NCBI Taxonomy" id="2920382"/>
    <lineage>
        <taxon>Bacteria</taxon>
        <taxon>Pseudomonadati</taxon>
        <taxon>Bacteroidota</taxon>
        <taxon>Chitinophagia</taxon>
        <taxon>Chitinophagales</taxon>
        <taxon>Chitinophagaceae</taxon>
        <taxon>Chitinophaga</taxon>
    </lineage>
</organism>
<evidence type="ECO:0008006" key="3">
    <source>
        <dbReference type="Google" id="ProtNLM"/>
    </source>
</evidence>
<evidence type="ECO:0000313" key="1">
    <source>
        <dbReference type="EMBL" id="UYQ92140.1"/>
    </source>
</evidence>
<accession>A0ABY6IXW8</accession>
<protein>
    <recommendedName>
        <fullName evidence="3">XRE family transcriptional regulator</fullName>
    </recommendedName>
</protein>
<name>A0ABY6IXW8_9BACT</name>
<sequence>MKEVNYQRVRSLLLSKERQEFEHFSQMFEILKVSNVAVDMKVNGSTLRRKTLNPELLTAGDLVKLAALLNVEPRILLELALRSVKRVELQ</sequence>